<accession>A0A6P4E3W0</accession>
<protein>
    <submittedName>
        <fullName evidence="2">Uncharacterized protein LOC108039981</fullName>
    </submittedName>
</protein>
<dbReference type="OrthoDB" id="7881543at2759"/>
<gene>
    <name evidence="2" type="primary">LOC108039981</name>
</gene>
<evidence type="ECO:0000313" key="2">
    <source>
        <dbReference type="RefSeq" id="XP_016972685.1"/>
    </source>
</evidence>
<evidence type="ECO:0000256" key="1">
    <source>
        <dbReference type="SAM" id="SignalP"/>
    </source>
</evidence>
<name>A0A6P4E3W0_DRORH</name>
<feature type="chain" id="PRO_5028324570" evidence="1">
    <location>
        <begin position="21"/>
        <end position="101"/>
    </location>
</feature>
<sequence>MKASTRTAFGWMVFLPLVLMQQDTQTANWSAQIELELQEQPDKLAYCRSLQQQKLRISLGNTGCASILNDQLALTGEMLLETQQRCWSGWELFAGRCRKLA</sequence>
<proteinExistence type="predicted"/>
<dbReference type="AlphaFoldDB" id="A0A6P4E3W0"/>
<dbReference type="RefSeq" id="XP_016972685.2">
    <property type="nucleotide sequence ID" value="XM_017117196.2"/>
</dbReference>
<feature type="signal peptide" evidence="1">
    <location>
        <begin position="1"/>
        <end position="20"/>
    </location>
</feature>
<dbReference type="RefSeq" id="XP_016972685.1">
    <property type="nucleotide sequence ID" value="XM_017117196.1"/>
</dbReference>
<keyword evidence="1" id="KW-0732">Signal</keyword>
<organism evidence="2">
    <name type="scientific">Drosophila rhopaloa</name>
    <name type="common">Fruit fly</name>
    <dbReference type="NCBI Taxonomy" id="1041015"/>
    <lineage>
        <taxon>Eukaryota</taxon>
        <taxon>Metazoa</taxon>
        <taxon>Ecdysozoa</taxon>
        <taxon>Arthropoda</taxon>
        <taxon>Hexapoda</taxon>
        <taxon>Insecta</taxon>
        <taxon>Pterygota</taxon>
        <taxon>Neoptera</taxon>
        <taxon>Endopterygota</taxon>
        <taxon>Diptera</taxon>
        <taxon>Brachycera</taxon>
        <taxon>Muscomorpha</taxon>
        <taxon>Ephydroidea</taxon>
        <taxon>Drosophilidae</taxon>
        <taxon>Drosophila</taxon>
        <taxon>Sophophora</taxon>
    </lineage>
</organism>
<reference evidence="2" key="1">
    <citation type="submission" date="2025-08" db="UniProtKB">
        <authorList>
            <consortium name="RefSeq"/>
        </authorList>
    </citation>
    <scope>IDENTIFICATION</scope>
</reference>
<dbReference type="GeneID" id="108039981"/>